<feature type="signal peptide" evidence="2">
    <location>
        <begin position="1"/>
        <end position="27"/>
    </location>
</feature>
<dbReference type="OrthoDB" id="3296785at2"/>
<dbReference type="EMBL" id="JADBGF010000001">
    <property type="protein sequence ID" value="MBE1597725.1"/>
    <property type="molecule type" value="Genomic_DNA"/>
</dbReference>
<evidence type="ECO:0000256" key="2">
    <source>
        <dbReference type="SAM" id="SignalP"/>
    </source>
</evidence>
<proteinExistence type="predicted"/>
<dbReference type="RefSeq" id="WP_046920374.1">
    <property type="nucleotide sequence ID" value="NZ_JADBGF010000001.1"/>
</dbReference>
<protein>
    <recommendedName>
        <fullName evidence="5">Lipoprotein</fullName>
    </recommendedName>
</protein>
<dbReference type="AlphaFoldDB" id="A0A8I0TQA2"/>
<accession>A0A8I0TQA2</accession>
<keyword evidence="4" id="KW-1185">Reference proteome</keyword>
<dbReference type="Pfam" id="PF19671">
    <property type="entry name" value="DUF6174"/>
    <property type="match status" value="1"/>
</dbReference>
<dbReference type="PROSITE" id="PS51257">
    <property type="entry name" value="PROKAR_LIPOPROTEIN"/>
    <property type="match status" value="1"/>
</dbReference>
<organism evidence="3 4">
    <name type="scientific">Streptomyces stelliscabiei</name>
    <dbReference type="NCBI Taxonomy" id="146820"/>
    <lineage>
        <taxon>Bacteria</taxon>
        <taxon>Bacillati</taxon>
        <taxon>Actinomycetota</taxon>
        <taxon>Actinomycetes</taxon>
        <taxon>Kitasatosporales</taxon>
        <taxon>Streptomycetaceae</taxon>
        <taxon>Streptomyces</taxon>
    </lineage>
</organism>
<evidence type="ECO:0008006" key="5">
    <source>
        <dbReference type="Google" id="ProtNLM"/>
    </source>
</evidence>
<evidence type="ECO:0000313" key="4">
    <source>
        <dbReference type="Proteomes" id="UP000629287"/>
    </source>
</evidence>
<dbReference type="GeneID" id="86828416"/>
<comment type="caution">
    <text evidence="3">The sequence shown here is derived from an EMBL/GenBank/DDBJ whole genome shotgun (WGS) entry which is preliminary data.</text>
</comment>
<evidence type="ECO:0000256" key="1">
    <source>
        <dbReference type="SAM" id="MobiDB-lite"/>
    </source>
</evidence>
<feature type="region of interest" description="Disordered" evidence="1">
    <location>
        <begin position="126"/>
        <end position="147"/>
    </location>
</feature>
<reference evidence="3 4" key="1">
    <citation type="submission" date="2020-10" db="EMBL/GenBank/DDBJ databases">
        <title>Sequencing the genomes of 1000 actinobacteria strains.</title>
        <authorList>
            <person name="Klenk H.-P."/>
        </authorList>
    </citation>
    <scope>NUCLEOTIDE SEQUENCE [LARGE SCALE GENOMIC DNA]</scope>
    <source>
        <strain evidence="3 4">DSM 41803</strain>
    </source>
</reference>
<feature type="chain" id="PRO_5034255451" description="Lipoprotein" evidence="2">
    <location>
        <begin position="28"/>
        <end position="164"/>
    </location>
</feature>
<dbReference type="Proteomes" id="UP000629287">
    <property type="component" value="Unassembled WGS sequence"/>
</dbReference>
<sequence length="164" mass="16974">MTLVRSRARSVLLAAVLAAGTVGVTTACEGGTASPEATGGASPEGTTAQNRVVWQDPASYTYTLTSSSQVLTGRFRVTVRGGEVTEAVGLDADSRQAVALGPGAVPTIGDLIDSLENAWQERADTAEAEYAPDGRPSRITLDPDENAIDDEAEYVITAYEPGDG</sequence>
<dbReference type="InterPro" id="IPR046172">
    <property type="entry name" value="DUF6174"/>
</dbReference>
<name>A0A8I0TQA2_9ACTN</name>
<evidence type="ECO:0000313" key="3">
    <source>
        <dbReference type="EMBL" id="MBE1597725.1"/>
    </source>
</evidence>
<gene>
    <name evidence="3" type="ORF">H4687_003854</name>
</gene>
<keyword evidence="2" id="KW-0732">Signal</keyword>